<dbReference type="EMBL" id="PETZ01000068">
    <property type="protein sequence ID" value="PIV44873.1"/>
    <property type="molecule type" value="Genomic_DNA"/>
</dbReference>
<accession>A0A2M7D8U3</accession>
<organism evidence="1 2">
    <name type="scientific">Candidatus Nealsonbacteria bacterium CG02_land_8_20_14_3_00_37_10</name>
    <dbReference type="NCBI Taxonomy" id="1974699"/>
    <lineage>
        <taxon>Bacteria</taxon>
        <taxon>Candidatus Nealsoniibacteriota</taxon>
    </lineage>
</organism>
<protein>
    <submittedName>
        <fullName evidence="1">Uncharacterized protein</fullName>
    </submittedName>
</protein>
<dbReference type="Proteomes" id="UP000230864">
    <property type="component" value="Unassembled WGS sequence"/>
</dbReference>
<comment type="caution">
    <text evidence="1">The sequence shown here is derived from an EMBL/GenBank/DDBJ whole genome shotgun (WGS) entry which is preliminary data.</text>
</comment>
<sequence length="154" mass="18030">MKYIKKILSTLILFCFLAPLFGLINPSILKSSGLKGSPRVVFAQSENQINPPENIEEVKAVGEKALGVGEKELPGIIEKIWKEEVLPIWQKMWDWVKANIWSRIESWIKPEIEKRKQFFEEGFGREKEEMKEELKTEVPKVSKSLWEKFRELIK</sequence>
<evidence type="ECO:0000313" key="1">
    <source>
        <dbReference type="EMBL" id="PIV44873.1"/>
    </source>
</evidence>
<reference evidence="2" key="1">
    <citation type="submission" date="2017-09" db="EMBL/GenBank/DDBJ databases">
        <title>Depth-based differentiation of microbial function through sediment-hosted aquifers and enrichment of novel symbionts in the deep terrestrial subsurface.</title>
        <authorList>
            <person name="Probst A.J."/>
            <person name="Ladd B."/>
            <person name="Jarett J.K."/>
            <person name="Geller-Mcgrath D.E."/>
            <person name="Sieber C.M.K."/>
            <person name="Emerson J.B."/>
            <person name="Anantharaman K."/>
            <person name="Thomas B.C."/>
            <person name="Malmstrom R."/>
            <person name="Stieglmeier M."/>
            <person name="Klingl A."/>
            <person name="Woyke T."/>
            <person name="Ryan C.M."/>
            <person name="Banfield J.F."/>
        </authorList>
    </citation>
    <scope>NUCLEOTIDE SEQUENCE [LARGE SCALE GENOMIC DNA]</scope>
</reference>
<dbReference type="AlphaFoldDB" id="A0A2M7D8U3"/>
<evidence type="ECO:0000313" key="2">
    <source>
        <dbReference type="Proteomes" id="UP000230864"/>
    </source>
</evidence>
<gene>
    <name evidence="1" type="ORF">COS25_02895</name>
</gene>
<proteinExistence type="predicted"/>
<name>A0A2M7D8U3_9BACT</name>